<dbReference type="Proteomes" id="UP001217485">
    <property type="component" value="Unassembled WGS sequence"/>
</dbReference>
<protein>
    <recommendedName>
        <fullName evidence="3">Transposase</fullName>
    </recommendedName>
</protein>
<reference evidence="1 2" key="1">
    <citation type="submission" date="2023-01" db="EMBL/GenBank/DDBJ databases">
        <title>Minimal conservation of predation-associated metabolite biosynthetic gene clusters underscores biosynthetic potential of Myxococcota including descriptions for ten novel species: Archangium lansinium sp. nov., Myxococcus landrumus sp. nov., Nannocystis bai.</title>
        <authorList>
            <person name="Ahearne A."/>
            <person name="Stevens C."/>
            <person name="Dowd S."/>
        </authorList>
    </citation>
    <scope>NUCLEOTIDE SEQUENCE [LARGE SCALE GENOMIC DNA]</scope>
    <source>
        <strain evidence="1 2">WIWO2</strain>
    </source>
</reference>
<evidence type="ECO:0008006" key="3">
    <source>
        <dbReference type="Google" id="ProtNLM"/>
    </source>
</evidence>
<name>A0ABT5C0B3_9BACT</name>
<dbReference type="RefSeq" id="WP_272095474.1">
    <property type="nucleotide sequence ID" value="NZ_JAQNDK010000001.1"/>
</dbReference>
<gene>
    <name evidence="1" type="ORF">POL72_12910</name>
</gene>
<comment type="caution">
    <text evidence="1">The sequence shown here is derived from an EMBL/GenBank/DDBJ whole genome shotgun (WGS) entry which is preliminary data.</text>
</comment>
<accession>A0ABT5C0B3</accession>
<organism evidence="1 2">
    <name type="scientific">Sorangium atrum</name>
    <dbReference type="NCBI Taxonomy" id="2995308"/>
    <lineage>
        <taxon>Bacteria</taxon>
        <taxon>Pseudomonadati</taxon>
        <taxon>Myxococcota</taxon>
        <taxon>Polyangia</taxon>
        <taxon>Polyangiales</taxon>
        <taxon>Polyangiaceae</taxon>
        <taxon>Sorangium</taxon>
    </lineage>
</organism>
<evidence type="ECO:0000313" key="1">
    <source>
        <dbReference type="EMBL" id="MDC0678637.1"/>
    </source>
</evidence>
<proteinExistence type="predicted"/>
<sequence length="189" mass="21881">MPYRELIMVDIKEMLRRRAARQSARRVAREMGFDLKTVGRYFDAATTLPLPRDREPMDEEIHAIAQRVQTRPVLLPSTLFDERAIRLRDGVLGILNHVKALRPPPAVPLRVAAPRSGYPQPPYRLDRFHNVERAEPTYLHPRPVGKREPEPQRRRLSALRTHHDGHERETLGCLGGSWQRALVRTLTSR</sequence>
<dbReference type="EMBL" id="JAQNDK010000001">
    <property type="protein sequence ID" value="MDC0678637.1"/>
    <property type="molecule type" value="Genomic_DNA"/>
</dbReference>
<evidence type="ECO:0000313" key="2">
    <source>
        <dbReference type="Proteomes" id="UP001217485"/>
    </source>
</evidence>
<keyword evidence="2" id="KW-1185">Reference proteome</keyword>